<dbReference type="Proteomes" id="UP000559808">
    <property type="component" value="Unassembled WGS sequence"/>
</dbReference>
<sequence>MLQKNIKSIKTKLSETLSAIKKSKYKIIQGNDSLDINFLNTQDNTLIYKNPLDELNAMLKIYNEKYRLYPVLYFYGFGNGILYKALLQNPHHKIIIVFEKDLEIIHSAFSVMDFSKELQEARLVIADTNTLNTIDYELMCKQQPMLNFARTYFLELHSDYYERYHDDVLIINNNMLEHLKKAVLKCGNSPLDALQGIEQFTYNLPKMLTHPNYKELLQKRKNLSDTAIIVSTGPSLSKQLPLLKQYANKATIFCADSAYPILAKHNIKPDYVISLERIKLTSEFFNNDFGDFDKDIVFILKSYTHPDTIKHLDSNNRNYMLVLATEVKFLYFMQLHSYGYLGTGWSVANMASNLAFDLGHKNIILIGQDLAYSESGVSHSNDYTYLTDSYKTKKYYKRDYGKYECEAYGGKGVVQSSFAWILFRQNFESDIVYFNHYNTIVYNCTEGGARIAGAIEKPFKQICEKLLTKELKKPFTSLENPTLNKQNELMLKAHTKIKKSISHCQNLNKTFKEQLINLKQSYQNIQTQEDLNILIKCIDEIKSSIEDKNNIQELYETLNPLLMQFEFNLAKIYVLNPINEDDVYNKSLLWIKEHIDWLELIIAHIDAHEQTLHKSILPLQETIIQRGYGHKIK</sequence>
<dbReference type="PANTHER" id="PTHR41786:SF1">
    <property type="entry name" value="6-HYDROXYMETHYLPTERIN DIPHOSPHOKINASE MPTE-LIKE DOMAIN-CONTAINING PROTEIN"/>
    <property type="match status" value="1"/>
</dbReference>
<name>A0A5L4NQV7_CAMLA</name>
<comment type="caution">
    <text evidence="1">The sequence shown here is derived from an EMBL/GenBank/DDBJ whole genome shotgun (WGS) entry which is preliminary data.</text>
</comment>
<dbReference type="GO" id="GO:0016740">
    <property type="term" value="F:transferase activity"/>
    <property type="evidence" value="ECO:0007669"/>
    <property type="project" value="UniProtKB-KW"/>
</dbReference>
<accession>A0A5L4NQV7</accession>
<evidence type="ECO:0000313" key="1">
    <source>
        <dbReference type="EMBL" id="EAI3914770.1"/>
    </source>
</evidence>
<dbReference type="Pfam" id="PF01973">
    <property type="entry name" value="MptE-like"/>
    <property type="match status" value="1"/>
</dbReference>
<protein>
    <submittedName>
        <fullName evidence="1">Motility associated factor glycosyltransferase family protein</fullName>
    </submittedName>
</protein>
<keyword evidence="1" id="KW-0808">Transferase</keyword>
<gene>
    <name evidence="1" type="ORF">YZ34_07090</name>
</gene>
<reference evidence="1 2" key="1">
    <citation type="submission" date="2018-05" db="EMBL/GenBank/DDBJ databases">
        <authorList>
            <consortium name="PulseNet: The National Subtyping Network for Foodborne Disease Surveillance"/>
            <person name="Tarr C.L."/>
            <person name="Trees E."/>
            <person name="Katz L.S."/>
            <person name="Carleton-Romer H.A."/>
            <person name="Stroika S."/>
            <person name="Kucerova Z."/>
            <person name="Roache K.F."/>
            <person name="Sabol A.L."/>
            <person name="Besser J."/>
            <person name="Gerner-Smidt P."/>
        </authorList>
    </citation>
    <scope>NUCLEOTIDE SEQUENCE [LARGE SCALE GENOMIC DNA]</scope>
    <source>
        <strain evidence="1 2">D6489</strain>
    </source>
</reference>
<dbReference type="EMBL" id="AABOWU010000016">
    <property type="protein sequence ID" value="EAI3914770.1"/>
    <property type="molecule type" value="Genomic_DNA"/>
</dbReference>
<evidence type="ECO:0000313" key="2">
    <source>
        <dbReference type="Proteomes" id="UP000559808"/>
    </source>
</evidence>
<organism evidence="1 2">
    <name type="scientific">Campylobacter lari</name>
    <dbReference type="NCBI Taxonomy" id="201"/>
    <lineage>
        <taxon>Bacteria</taxon>
        <taxon>Pseudomonadati</taxon>
        <taxon>Campylobacterota</taxon>
        <taxon>Epsilonproteobacteria</taxon>
        <taxon>Campylobacterales</taxon>
        <taxon>Campylobacteraceae</taxon>
        <taxon>Campylobacter</taxon>
    </lineage>
</organism>
<dbReference type="AlphaFoldDB" id="A0A5L4NQV7"/>
<dbReference type="InterPro" id="IPR002826">
    <property type="entry name" value="MptE-like"/>
</dbReference>
<dbReference type="PANTHER" id="PTHR41786">
    <property type="entry name" value="MOTILITY ACCESSORY FACTOR MAF"/>
    <property type="match status" value="1"/>
</dbReference>
<proteinExistence type="predicted"/>